<dbReference type="PIRSF" id="PIRSF001217">
    <property type="entry name" value="Protease_4_SppA"/>
    <property type="match status" value="1"/>
</dbReference>
<keyword evidence="3 7" id="KW-0645">Protease</keyword>
<dbReference type="CDD" id="cd07018">
    <property type="entry name" value="S49_SppA_67K_type"/>
    <property type="match status" value="1"/>
</dbReference>
<dbReference type="InterPro" id="IPR047272">
    <property type="entry name" value="S49_SppA_C"/>
</dbReference>
<proteinExistence type="inferred from homology"/>
<keyword evidence="5" id="KW-0720">Serine protease</keyword>
<dbReference type="RefSeq" id="WP_096831560.1">
    <property type="nucleotide sequence ID" value="NZ_NXIB02000067.1"/>
</dbReference>
<organism evidence="11 12">
    <name type="scientific">Tychonema bourrellyi FEM_GT703</name>
    <dbReference type="NCBI Taxonomy" id="2040638"/>
    <lineage>
        <taxon>Bacteria</taxon>
        <taxon>Bacillati</taxon>
        <taxon>Cyanobacteriota</taxon>
        <taxon>Cyanophyceae</taxon>
        <taxon>Oscillatoriophycideae</taxon>
        <taxon>Oscillatoriales</taxon>
        <taxon>Microcoleaceae</taxon>
        <taxon>Tychonema</taxon>
    </lineage>
</organism>
<feature type="transmembrane region" description="Helical" evidence="9">
    <location>
        <begin position="12"/>
        <end position="38"/>
    </location>
</feature>
<accession>A0A2G4EZV4</accession>
<dbReference type="Gene3D" id="6.20.330.10">
    <property type="match status" value="1"/>
</dbReference>
<dbReference type="SUPFAM" id="SSF52096">
    <property type="entry name" value="ClpP/crotonase"/>
    <property type="match status" value="2"/>
</dbReference>
<evidence type="ECO:0000259" key="10">
    <source>
        <dbReference type="Pfam" id="PF01343"/>
    </source>
</evidence>
<dbReference type="Proteomes" id="UP000226442">
    <property type="component" value="Unassembled WGS sequence"/>
</dbReference>
<evidence type="ECO:0000256" key="1">
    <source>
        <dbReference type="ARBA" id="ARBA00004370"/>
    </source>
</evidence>
<keyword evidence="7" id="KW-1003">Cell membrane</keyword>
<dbReference type="EMBL" id="NXIB02000067">
    <property type="protein sequence ID" value="PHX55042.1"/>
    <property type="molecule type" value="Genomic_DNA"/>
</dbReference>
<gene>
    <name evidence="11" type="primary">sppA</name>
    <name evidence="11" type="ORF">CP500_012810</name>
</gene>
<evidence type="ECO:0000256" key="4">
    <source>
        <dbReference type="ARBA" id="ARBA00022801"/>
    </source>
</evidence>
<dbReference type="Pfam" id="PF01343">
    <property type="entry name" value="Peptidase_S49"/>
    <property type="match status" value="2"/>
</dbReference>
<dbReference type="InterPro" id="IPR004635">
    <property type="entry name" value="Pept_S49_SppA"/>
</dbReference>
<dbReference type="InterPro" id="IPR004634">
    <property type="entry name" value="Pept_S49_pIV"/>
</dbReference>
<name>A0A2G4EZV4_9CYAN</name>
<dbReference type="AlphaFoldDB" id="A0A2G4EZV4"/>
<feature type="domain" description="Peptidase S49" evidence="10">
    <location>
        <begin position="134"/>
        <end position="286"/>
    </location>
</feature>
<protein>
    <recommendedName>
        <fullName evidence="7">Protease 4</fullName>
        <ecNumber evidence="7">3.4.21.-</ecNumber>
    </recommendedName>
    <alternativeName>
        <fullName evidence="7">Endopeptidase IV</fullName>
    </alternativeName>
    <alternativeName>
        <fullName evidence="7">Protease IV</fullName>
    </alternativeName>
    <alternativeName>
        <fullName evidence="7">Signal peptide peptidase</fullName>
    </alternativeName>
</protein>
<keyword evidence="12" id="KW-1185">Reference proteome</keyword>
<evidence type="ECO:0000256" key="9">
    <source>
        <dbReference type="SAM" id="Phobius"/>
    </source>
</evidence>
<evidence type="ECO:0000256" key="5">
    <source>
        <dbReference type="ARBA" id="ARBA00022825"/>
    </source>
</evidence>
<reference evidence="11" key="1">
    <citation type="submission" date="2017-10" db="EMBL/GenBank/DDBJ databases">
        <title>Draft genome sequence of the planktic cyanobacteria Tychonema bourrellyi isolated from alpine lentic freshwater.</title>
        <authorList>
            <person name="Tett A."/>
            <person name="Armanini F."/>
            <person name="Asnicar F."/>
            <person name="Boscaini A."/>
            <person name="Pasolli E."/>
            <person name="Zolfo M."/>
            <person name="Donati C."/>
            <person name="Salmaso N."/>
            <person name="Segata N."/>
        </authorList>
    </citation>
    <scope>NUCLEOTIDE SEQUENCE</scope>
    <source>
        <strain evidence="11">FEM_GT703</strain>
    </source>
</reference>
<comment type="similarity">
    <text evidence="2 7">Belongs to the peptidase S49 family.</text>
</comment>
<dbReference type="GO" id="GO:0005886">
    <property type="term" value="C:plasma membrane"/>
    <property type="evidence" value="ECO:0007669"/>
    <property type="project" value="UniProtKB-SubCell"/>
</dbReference>
<keyword evidence="7" id="KW-0997">Cell inner membrane</keyword>
<comment type="subcellular location">
    <subcellularLocation>
        <location evidence="7">Cell inner membrane</location>
    </subcellularLocation>
    <subcellularLocation>
        <location evidence="1">Membrane</location>
    </subcellularLocation>
</comment>
<dbReference type="InterPro" id="IPR002142">
    <property type="entry name" value="Peptidase_S49"/>
</dbReference>
<evidence type="ECO:0000256" key="3">
    <source>
        <dbReference type="ARBA" id="ARBA00022670"/>
    </source>
</evidence>
<evidence type="ECO:0000256" key="2">
    <source>
        <dbReference type="ARBA" id="ARBA00008683"/>
    </source>
</evidence>
<dbReference type="InterPro" id="IPR047217">
    <property type="entry name" value="S49_SppA_67K_type_N"/>
</dbReference>
<dbReference type="InterPro" id="IPR029045">
    <property type="entry name" value="ClpP/crotonase-like_dom_sf"/>
</dbReference>
<dbReference type="EC" id="3.4.21.-" evidence="7"/>
<feature type="active site" description="Proton donor/acceptor" evidence="8">
    <location>
        <position position="202"/>
    </location>
</feature>
<keyword evidence="4 7" id="KW-0378">Hydrolase</keyword>
<dbReference type="GO" id="GO:0008236">
    <property type="term" value="F:serine-type peptidase activity"/>
    <property type="evidence" value="ECO:0007669"/>
    <property type="project" value="UniProtKB-KW"/>
</dbReference>
<dbReference type="Gene3D" id="3.90.226.10">
    <property type="entry name" value="2-enoyl-CoA Hydratase, Chain A, domain 1"/>
    <property type="match status" value="3"/>
</dbReference>
<evidence type="ECO:0000256" key="7">
    <source>
        <dbReference type="PIRNR" id="PIRNR001217"/>
    </source>
</evidence>
<feature type="active site" description="Nucleophile" evidence="8">
    <location>
        <position position="400"/>
    </location>
</feature>
<keyword evidence="6 7" id="KW-0472">Membrane</keyword>
<evidence type="ECO:0000313" key="11">
    <source>
        <dbReference type="EMBL" id="PHX55042.1"/>
    </source>
</evidence>
<dbReference type="NCBIfam" id="TIGR00705">
    <property type="entry name" value="SppA_67K"/>
    <property type="match status" value="1"/>
</dbReference>
<comment type="caution">
    <text evidence="11">The sequence shown here is derived from an EMBL/GenBank/DDBJ whole genome shotgun (WGS) entry which is preliminary data.</text>
</comment>
<evidence type="ECO:0000256" key="8">
    <source>
        <dbReference type="PIRSR" id="PIRSR001217-1"/>
    </source>
</evidence>
<feature type="domain" description="Peptidase S49" evidence="10">
    <location>
        <begin position="385"/>
        <end position="534"/>
    </location>
</feature>
<dbReference type="NCBIfam" id="TIGR00706">
    <property type="entry name" value="SppA_dom"/>
    <property type="match status" value="1"/>
</dbReference>
<dbReference type="GO" id="GO:0006465">
    <property type="term" value="P:signal peptide processing"/>
    <property type="evidence" value="ECO:0007669"/>
    <property type="project" value="InterPro"/>
</dbReference>
<dbReference type="PANTHER" id="PTHR33209">
    <property type="entry name" value="PROTEASE 4"/>
    <property type="match status" value="1"/>
</dbReference>
<keyword evidence="9" id="KW-0812">Transmembrane</keyword>
<sequence length="606" mass="65951">MKDFLKYTFASLLGSLLGLVLIGSIGLGGLVILIAMAASSSKDSGPQVKDKSVLVLDLSLNITDSKPSRSTGAAIEEVLSDEGADTVTLRSVLDAIASAEKDPKIVGIYLEGNSDSGGSGFANLKEVRSALQRFRDTKKPIFAYEMDWNEREYYLGSVANTIAMNPFGSVEINGFSSQTMFLAGALEKYGVGVQVTRVGKYKSAVEPFLLKKMSPENRQQTQKLLGDIWGQYLTTIGPNRKLTVPQLQAIADNGGTLMAEEALKSKLVDKVVYFDEIVTELKKLTGTDAEDKSFKQISLKNYARIAENKNSNRGDKNKQVAVLYAEGEIVDGEGGVSQVGGDRIAEELRKIREDDDVKAVVLRVNSPGGSVTASEVIGREVVLTAKKKPVIVSMGNLAASGGYWISMGSRKIFAESNTITGSIGVFGILPNVEKLAANNGLTWDVVKTTRFADINTISRAKTPQELANIQKVVDRIYDRFITKVADSRKLPKDQVLEIAQGRVWSGAAAKELGLVDEIGGLQDAVKEAAKQAKLGNDWQLEEYPKRRSLEERLLEKLSGVRASKAAVKLDPLTAEVKKMQEELAVVKSMNDPQGVYVRMPFNWRID</sequence>
<dbReference type="OrthoDB" id="9764363at2"/>
<evidence type="ECO:0000313" key="12">
    <source>
        <dbReference type="Proteomes" id="UP000226442"/>
    </source>
</evidence>
<keyword evidence="9" id="KW-1133">Transmembrane helix</keyword>
<dbReference type="PANTHER" id="PTHR33209:SF1">
    <property type="entry name" value="PEPTIDASE S49 DOMAIN-CONTAINING PROTEIN"/>
    <property type="match status" value="1"/>
</dbReference>
<dbReference type="CDD" id="cd07023">
    <property type="entry name" value="S49_Sppa_N_C"/>
    <property type="match status" value="1"/>
</dbReference>
<evidence type="ECO:0000256" key="6">
    <source>
        <dbReference type="ARBA" id="ARBA00023136"/>
    </source>
</evidence>